<dbReference type="HAMAP" id="MF_01114">
    <property type="entry name" value="RecX"/>
    <property type="match status" value="1"/>
</dbReference>
<dbReference type="InterPro" id="IPR036388">
    <property type="entry name" value="WH-like_DNA-bd_sf"/>
</dbReference>
<comment type="function">
    <text evidence="5">Modulates RecA activity.</text>
</comment>
<dbReference type="Pfam" id="PF21982">
    <property type="entry name" value="RecX_HTH1"/>
    <property type="match status" value="1"/>
</dbReference>
<evidence type="ECO:0000313" key="8">
    <source>
        <dbReference type="EMBL" id="EFG82679.1"/>
    </source>
</evidence>
<name>A0ABP2IGL0_CORAM</name>
<feature type="domain" description="RecX first three-helical" evidence="7">
    <location>
        <begin position="53"/>
        <end position="91"/>
    </location>
</feature>
<proteinExistence type="inferred from homology"/>
<reference evidence="8 9" key="1">
    <citation type="submission" date="2010-04" db="EMBL/GenBank/DDBJ databases">
        <authorList>
            <person name="Weinstock G."/>
            <person name="Sodergren E."/>
            <person name="Clifton S."/>
            <person name="Fulton L."/>
            <person name="Fulton B."/>
            <person name="Courtney L."/>
            <person name="Fronick C."/>
            <person name="Harrison M."/>
            <person name="Strong C."/>
            <person name="Farmer C."/>
            <person name="Delahaunty K."/>
            <person name="Markovic C."/>
            <person name="Hall O."/>
            <person name="Minx P."/>
            <person name="Tomlinson C."/>
            <person name="Mitreva M."/>
            <person name="Hou S."/>
            <person name="Wollam A."/>
            <person name="Pepin K.H."/>
            <person name="Johnson M."/>
            <person name="Bhonagiri V."/>
            <person name="Zhang X."/>
            <person name="Suruliraj S."/>
            <person name="Warren W."/>
            <person name="Chinwalla A."/>
            <person name="Mardis E.R."/>
            <person name="Wilson R.K."/>
        </authorList>
    </citation>
    <scope>NUCLEOTIDE SEQUENCE [LARGE SCALE GENOMIC DNA]</scope>
    <source>
        <strain evidence="8 9">DSM 20306</strain>
    </source>
</reference>
<evidence type="ECO:0000256" key="3">
    <source>
        <dbReference type="ARBA" id="ARBA00018111"/>
    </source>
</evidence>
<dbReference type="EMBL" id="ADNS01000001">
    <property type="protein sequence ID" value="EFG82679.1"/>
    <property type="molecule type" value="Genomic_DNA"/>
</dbReference>
<dbReference type="NCBIfam" id="NF001059">
    <property type="entry name" value="PRK00117.4-3"/>
    <property type="match status" value="1"/>
</dbReference>
<evidence type="ECO:0000256" key="2">
    <source>
        <dbReference type="ARBA" id="ARBA00009695"/>
    </source>
</evidence>
<dbReference type="InterPro" id="IPR053924">
    <property type="entry name" value="RecX_HTH_2nd"/>
</dbReference>
<dbReference type="Gene3D" id="1.10.10.10">
    <property type="entry name" value="Winged helix-like DNA-binding domain superfamily/Winged helix DNA-binding domain"/>
    <property type="match status" value="2"/>
</dbReference>
<evidence type="ECO:0000259" key="7">
    <source>
        <dbReference type="Pfam" id="PF21982"/>
    </source>
</evidence>
<gene>
    <name evidence="5 8" type="primary">recX</name>
    <name evidence="8" type="ORF">HMPREF0281_00209</name>
</gene>
<dbReference type="InterPro" id="IPR003783">
    <property type="entry name" value="Regulatory_RecX"/>
</dbReference>
<comment type="caution">
    <text evidence="8">The sequence shown here is derived from an EMBL/GenBank/DDBJ whole genome shotgun (WGS) entry which is preliminary data.</text>
</comment>
<protein>
    <recommendedName>
        <fullName evidence="3 5">Regulatory protein RecX</fullName>
    </recommendedName>
</protein>
<evidence type="ECO:0000313" key="9">
    <source>
        <dbReference type="Proteomes" id="UP000006015"/>
    </source>
</evidence>
<evidence type="ECO:0000256" key="1">
    <source>
        <dbReference type="ARBA" id="ARBA00004496"/>
    </source>
</evidence>
<evidence type="ECO:0000256" key="4">
    <source>
        <dbReference type="ARBA" id="ARBA00022490"/>
    </source>
</evidence>
<dbReference type="PANTHER" id="PTHR33602">
    <property type="entry name" value="REGULATORY PROTEIN RECX FAMILY PROTEIN"/>
    <property type="match status" value="1"/>
</dbReference>
<feature type="domain" description="RecX second three-helical" evidence="6">
    <location>
        <begin position="98"/>
        <end position="139"/>
    </location>
</feature>
<evidence type="ECO:0000259" key="6">
    <source>
        <dbReference type="Pfam" id="PF02631"/>
    </source>
</evidence>
<keyword evidence="4 5" id="KW-0963">Cytoplasm</keyword>
<dbReference type="PANTHER" id="PTHR33602:SF1">
    <property type="entry name" value="REGULATORY PROTEIN RECX FAMILY PROTEIN"/>
    <property type="match status" value="1"/>
</dbReference>
<dbReference type="Pfam" id="PF02631">
    <property type="entry name" value="RecX_HTH2"/>
    <property type="match status" value="1"/>
</dbReference>
<dbReference type="InterPro" id="IPR053926">
    <property type="entry name" value="RecX_HTH_1st"/>
</dbReference>
<accession>A0ABP2IGL0</accession>
<evidence type="ECO:0000256" key="5">
    <source>
        <dbReference type="HAMAP-Rule" id="MF_01114"/>
    </source>
</evidence>
<keyword evidence="9" id="KW-1185">Reference proteome</keyword>
<comment type="subcellular location">
    <subcellularLocation>
        <location evidence="1 5">Cytoplasm</location>
    </subcellularLocation>
</comment>
<organism evidence="8 9">
    <name type="scientific">Corynebacterium ammoniagenes DSM 20306</name>
    <dbReference type="NCBI Taxonomy" id="649754"/>
    <lineage>
        <taxon>Bacteria</taxon>
        <taxon>Bacillati</taxon>
        <taxon>Actinomycetota</taxon>
        <taxon>Actinomycetes</taxon>
        <taxon>Mycobacteriales</taxon>
        <taxon>Corynebacteriaceae</taxon>
        <taxon>Corynebacterium</taxon>
    </lineage>
</organism>
<comment type="similarity">
    <text evidence="2 5">Belongs to the RecX family.</text>
</comment>
<dbReference type="Proteomes" id="UP000006015">
    <property type="component" value="Unassembled WGS sequence"/>
</dbReference>
<dbReference type="RefSeq" id="WP_003845485.1">
    <property type="nucleotide sequence ID" value="NZ_CP009244.1"/>
</dbReference>
<sequence length="211" mass="23990">MHGMRRRGLSVTAQQPSEEKLAKLRQALEDYAEGAVRNPLIDHEAEEAKADVRARALRLLDERARSRHELHERLVKLEFAEPVIEDVLDDLTGVGLINDEAFATEWVRQRHARRGKSARALNQELIRKGIAPAIREQALEQIDDDDEEEMAWKLAVKKAKSIKHVPEDRAERDKALRRIVGVLARRGFNGGMSLNLARRALDERCEELGTA</sequence>